<evidence type="ECO:0000313" key="2">
    <source>
        <dbReference type="EMBL" id="GAB1319188.1"/>
    </source>
</evidence>
<dbReference type="PANTHER" id="PTHR35179:SF2">
    <property type="entry name" value="START DOMAIN-CONTAINING PROTEIN"/>
    <property type="match status" value="1"/>
</dbReference>
<dbReference type="GeneID" id="98180140"/>
<dbReference type="EMBL" id="BAAFSV010000005">
    <property type="protein sequence ID" value="GAB1319188.1"/>
    <property type="molecule type" value="Genomic_DNA"/>
</dbReference>
<keyword evidence="3" id="KW-1185">Reference proteome</keyword>
<dbReference type="PANTHER" id="PTHR35179">
    <property type="entry name" value="PROTEIN CBG02620"/>
    <property type="match status" value="1"/>
</dbReference>
<dbReference type="RefSeq" id="XP_070920918.1">
    <property type="nucleotide sequence ID" value="XM_071064817.1"/>
</dbReference>
<protein>
    <submittedName>
        <fullName evidence="2">Geranylgeranyl pyrophosphate synthetase</fullName>
    </submittedName>
</protein>
<proteinExistence type="predicted"/>
<organism evidence="2 3">
    <name type="scientific">Madurella fahalii</name>
    <dbReference type="NCBI Taxonomy" id="1157608"/>
    <lineage>
        <taxon>Eukaryota</taxon>
        <taxon>Fungi</taxon>
        <taxon>Dikarya</taxon>
        <taxon>Ascomycota</taxon>
        <taxon>Pezizomycotina</taxon>
        <taxon>Sordariomycetes</taxon>
        <taxon>Sordariomycetidae</taxon>
        <taxon>Sordariales</taxon>
        <taxon>Sordariales incertae sedis</taxon>
        <taxon>Madurella</taxon>
    </lineage>
</organism>
<comment type="caution">
    <text evidence="2">The sequence shown here is derived from an EMBL/GenBank/DDBJ whole genome shotgun (WGS) entry which is preliminary data.</text>
</comment>
<gene>
    <name evidence="2" type="ORF">MFIFM68171_09398</name>
</gene>
<accession>A0ABQ0GN55</accession>
<reference evidence="2 3" key="1">
    <citation type="submission" date="2024-09" db="EMBL/GenBank/DDBJ databases">
        <title>Itraconazole resistance in Madurella fahalii resulting from another homologue of gene encoding cytochrome P450 14-alpha sterol demethylase (CYP51).</title>
        <authorList>
            <person name="Yoshioka I."/>
            <person name="Fahal A.H."/>
            <person name="Kaneko S."/>
            <person name="Yaguchi T."/>
        </authorList>
    </citation>
    <scope>NUCLEOTIDE SEQUENCE [LARGE SCALE GENOMIC DNA]</scope>
    <source>
        <strain evidence="2 3">IFM 68171</strain>
    </source>
</reference>
<evidence type="ECO:0000256" key="1">
    <source>
        <dbReference type="SAM" id="MobiDB-lite"/>
    </source>
</evidence>
<evidence type="ECO:0000313" key="3">
    <source>
        <dbReference type="Proteomes" id="UP001628179"/>
    </source>
</evidence>
<name>A0ABQ0GN55_9PEZI</name>
<feature type="region of interest" description="Disordered" evidence="1">
    <location>
        <begin position="365"/>
        <end position="402"/>
    </location>
</feature>
<dbReference type="Proteomes" id="UP001628179">
    <property type="component" value="Unassembled WGS sequence"/>
</dbReference>
<sequence>MASQIIAEVSRLDLAELPGCSSKITELRQLASYNWLDKAVPTILVPGSPSLWSPPSVPPKLTPDSGMVYIDQNAARNSRFPLDPLFRALYAENTDFQIGDIDLVTDRNNIRKLLRFVQGSSNDAFQIRVEIAGDRTALFTRVEAKTTDIIQGFRGYGHNFEEAYTKKECGSSSHHRIVGYEFGGIKCIVRYETDGYVDNKDQPEPADNVSDAFKGLSISRPDKVTNDPAAIIVKTGGRKVNLSSILEIKTRAAHRTLDMAEVSSQLWISQTPNLVVGYHRNGVFGNVQLRDTTNEIRQWERTNQKDLGNLACLLMKIIGAVKHSGDQRAVVSYDGGAKLRIVPGDGKPALPNDLYAKWEKGGRRDTDAAQVGRGVGAKLKSKDDESEATSGHSRPEKDTTALFIPDGTPFSDNINYAVRKGLRQFFRRMPTQLSDYRVLCKTLTSLPIDVLGERKLRDIMDDMRRGKSEWDSDERREIGGLKDLARDSAFRLLYLFLVEGFTWEVKDRNSAYNAAFFVVSHPRIFKYRTRKMVREAFEDRFHVSDNQRKMLDKWPIRWQDEGEDVTTEEEWIGFDSDSDFDFDSDYD</sequence>